<evidence type="ECO:0000313" key="2">
    <source>
        <dbReference type="EMBL" id="PZQ47039.1"/>
    </source>
</evidence>
<accession>A0A2W5N3U5</accession>
<dbReference type="GO" id="GO:0003677">
    <property type="term" value="F:DNA binding"/>
    <property type="evidence" value="ECO:0007669"/>
    <property type="project" value="InterPro"/>
</dbReference>
<dbReference type="InterPro" id="IPR036388">
    <property type="entry name" value="WH-like_DNA-bd_sf"/>
</dbReference>
<name>A0A2W5N3U5_RHOSU</name>
<protein>
    <recommendedName>
        <fullName evidence="1">HTH luxR-type domain-containing protein</fullName>
    </recommendedName>
</protein>
<sequence length="378" mass="39516">MGTEDPFKCFVALSDAFFAAALDDRLWPSALDALRRRFDGSRGALGTVAGAESATLFGGDCGPEFAASFFEPRLGNPFGPRLLRNRAPEAFSDQMVLSRRDLRRTLFYDEWLAPQGAESFLAAKAPVGARHTALICLHRGGRRAEFDAGDVEMLGRLAPVFSQAARLSLRLREAEQGLGGRGIGRILVDAEARVLTMDARAEAQLDAHPEIAIVGRRIAVTATPAGGGLGKLVAAACRGEAGGLGGGSGGDLLVRSARTGLPELVLTVAPFTGAAALDLPVARAAAILIQDLRPGVDARAAARLAALFGLTPREAELATALAGGASLRDHAAARGVSHETTRTHLRSLFAKTGTARQAELVALLFRAATLAEAPTGRE</sequence>
<dbReference type="InterPro" id="IPR016032">
    <property type="entry name" value="Sig_transdc_resp-reg_C-effctor"/>
</dbReference>
<evidence type="ECO:0000313" key="3">
    <source>
        <dbReference type="Proteomes" id="UP000249185"/>
    </source>
</evidence>
<feature type="domain" description="HTH luxR-type" evidence="1">
    <location>
        <begin position="303"/>
        <end position="368"/>
    </location>
</feature>
<dbReference type="CDD" id="cd06170">
    <property type="entry name" value="LuxR_C_like"/>
    <property type="match status" value="1"/>
</dbReference>
<dbReference type="InterPro" id="IPR000792">
    <property type="entry name" value="Tscrpt_reg_LuxR_C"/>
</dbReference>
<comment type="caution">
    <text evidence="2">The sequence shown here is derived from an EMBL/GenBank/DDBJ whole genome shotgun (WGS) entry which is preliminary data.</text>
</comment>
<dbReference type="EMBL" id="QFPW01000019">
    <property type="protein sequence ID" value="PZQ47039.1"/>
    <property type="molecule type" value="Genomic_DNA"/>
</dbReference>
<dbReference type="PROSITE" id="PS50043">
    <property type="entry name" value="HTH_LUXR_2"/>
    <property type="match status" value="1"/>
</dbReference>
<organism evidence="2 3">
    <name type="scientific">Rhodovulum sulfidophilum</name>
    <name type="common">Rhodobacter sulfidophilus</name>
    <dbReference type="NCBI Taxonomy" id="35806"/>
    <lineage>
        <taxon>Bacteria</taxon>
        <taxon>Pseudomonadati</taxon>
        <taxon>Pseudomonadota</taxon>
        <taxon>Alphaproteobacteria</taxon>
        <taxon>Rhodobacterales</taxon>
        <taxon>Paracoccaceae</taxon>
        <taxon>Rhodovulum</taxon>
    </lineage>
</organism>
<gene>
    <name evidence="2" type="ORF">DI556_18815</name>
</gene>
<evidence type="ECO:0000259" key="1">
    <source>
        <dbReference type="PROSITE" id="PS50043"/>
    </source>
</evidence>
<dbReference type="Gene3D" id="1.10.10.10">
    <property type="entry name" value="Winged helix-like DNA-binding domain superfamily/Winged helix DNA-binding domain"/>
    <property type="match status" value="1"/>
</dbReference>
<dbReference type="SUPFAM" id="SSF46894">
    <property type="entry name" value="C-terminal effector domain of the bipartite response regulators"/>
    <property type="match status" value="1"/>
</dbReference>
<dbReference type="GO" id="GO:0006355">
    <property type="term" value="P:regulation of DNA-templated transcription"/>
    <property type="evidence" value="ECO:0007669"/>
    <property type="project" value="InterPro"/>
</dbReference>
<dbReference type="Proteomes" id="UP000249185">
    <property type="component" value="Unassembled WGS sequence"/>
</dbReference>
<proteinExistence type="predicted"/>
<reference evidence="2 3" key="1">
    <citation type="submission" date="2017-08" db="EMBL/GenBank/DDBJ databases">
        <title>Infants hospitalized years apart are colonized by the same room-sourced microbial strains.</title>
        <authorList>
            <person name="Brooks B."/>
            <person name="Olm M.R."/>
            <person name="Firek B.A."/>
            <person name="Baker R."/>
            <person name="Thomas B.C."/>
            <person name="Morowitz M.J."/>
            <person name="Banfield J.F."/>
        </authorList>
    </citation>
    <scope>NUCLEOTIDE SEQUENCE [LARGE SCALE GENOMIC DNA]</scope>
    <source>
        <strain evidence="2">S2_005_002_R2_34</strain>
    </source>
</reference>
<dbReference type="SMART" id="SM00421">
    <property type="entry name" value="HTH_LUXR"/>
    <property type="match status" value="1"/>
</dbReference>
<dbReference type="AlphaFoldDB" id="A0A2W5N3U5"/>